<dbReference type="GO" id="GO:0008168">
    <property type="term" value="F:methyltransferase activity"/>
    <property type="evidence" value="ECO:0007669"/>
    <property type="project" value="InterPro"/>
</dbReference>
<evidence type="ECO:0000313" key="2">
    <source>
        <dbReference type="EMBL" id="SMR48995.1"/>
    </source>
</evidence>
<dbReference type="InterPro" id="IPR002877">
    <property type="entry name" value="RNA_MeTrfase_FtsJ_dom"/>
</dbReference>
<reference evidence="3" key="1">
    <citation type="submission" date="2017-05" db="EMBL/GenBank/DDBJ databases">
        <authorList>
            <person name="Song R."/>
            <person name="Chenine A.L."/>
            <person name="Ruprecht R.M."/>
        </authorList>
    </citation>
    <scope>NUCLEOTIDE SEQUENCE [LARGE SCALE GENOMIC DNA]</scope>
</reference>
<evidence type="ECO:0000259" key="1">
    <source>
        <dbReference type="Pfam" id="PF01728"/>
    </source>
</evidence>
<dbReference type="Gene3D" id="3.40.50.150">
    <property type="entry name" value="Vaccinia Virus protein VP39"/>
    <property type="match status" value="1"/>
</dbReference>
<evidence type="ECO:0000313" key="3">
    <source>
        <dbReference type="Proteomes" id="UP000245764"/>
    </source>
</evidence>
<protein>
    <recommendedName>
        <fullName evidence="1">Ribosomal RNA methyltransferase FtsJ domain-containing protein</fullName>
    </recommendedName>
</protein>
<accession>A0A2H1G604</accession>
<dbReference type="SUPFAM" id="SSF53335">
    <property type="entry name" value="S-adenosyl-L-methionine-dependent methyltransferases"/>
    <property type="match status" value="1"/>
</dbReference>
<name>A0A2H1G604_ZYMTR</name>
<dbReference type="Proteomes" id="UP000245764">
    <property type="component" value="Chromosome 3"/>
</dbReference>
<dbReference type="GO" id="GO:0032259">
    <property type="term" value="P:methylation"/>
    <property type="evidence" value="ECO:0007669"/>
    <property type="project" value="InterPro"/>
</dbReference>
<gene>
    <name evidence="2" type="ORF">ZT1E4_G4387</name>
</gene>
<organism evidence="2 3">
    <name type="scientific">Zymoseptoria tritici ST99CH_1E4</name>
    <dbReference type="NCBI Taxonomy" id="1276532"/>
    <lineage>
        <taxon>Eukaryota</taxon>
        <taxon>Fungi</taxon>
        <taxon>Dikarya</taxon>
        <taxon>Ascomycota</taxon>
        <taxon>Pezizomycotina</taxon>
        <taxon>Dothideomycetes</taxon>
        <taxon>Dothideomycetidae</taxon>
        <taxon>Mycosphaerellales</taxon>
        <taxon>Mycosphaerellaceae</taxon>
        <taxon>Zymoseptoria</taxon>
    </lineage>
</organism>
<dbReference type="InterPro" id="IPR029063">
    <property type="entry name" value="SAM-dependent_MTases_sf"/>
</dbReference>
<dbReference type="AlphaFoldDB" id="A0A2H1G604"/>
<dbReference type="EMBL" id="LT854255">
    <property type="protein sequence ID" value="SMR48995.1"/>
    <property type="molecule type" value="Genomic_DNA"/>
</dbReference>
<proteinExistence type="predicted"/>
<sequence>MLGKLSLQDSEEKARFITAQPPSDELDMAKYAQYYQSNIKTAAYLSSRSPVFRRLTLLREQGWKNSKGDEYFKTLRDIAENPTPESCRAAFSQMVQDGHELQSATSGLKITRRAFHDSTPRRILEFGSAPGGLLHAALEINPSATATSFTMPRENGSHLFHVDERSLHPRVNVTCADFTLFAGDMLPWAKGPYNIYPMDPSTFFLDRQIPEGTFFDLVICDAGVLSDRDRAEYRRHHVSEQSTRVAITQLALAMKYIQSGGTLIMLLHKPEIWEVMGLAQSFESFSDVQLYKPRGTDAIRPSFYLVAKNMHDHSGTQNTIFRWAQQQWEKHTFPCIWDGYHMKDDDQWDGTSMRLAVDIFLEHWGDRLIRLGTPVWEVQANALERAAWMGTRRGTSSRAR</sequence>
<feature type="domain" description="Ribosomal RNA methyltransferase FtsJ" evidence="1">
    <location>
        <begin position="120"/>
        <end position="309"/>
    </location>
</feature>
<dbReference type="Pfam" id="PF01728">
    <property type="entry name" value="FtsJ"/>
    <property type="match status" value="1"/>
</dbReference>